<evidence type="ECO:0000256" key="4">
    <source>
        <dbReference type="ARBA" id="ARBA00022833"/>
    </source>
</evidence>
<dbReference type="KEGG" id="rhoz:GXP67_09355"/>
<dbReference type="Proteomes" id="UP000480178">
    <property type="component" value="Chromosome"/>
</dbReference>
<gene>
    <name evidence="6" type="ORF">GXP67_09355</name>
</gene>
<dbReference type="EMBL" id="CP048222">
    <property type="protein sequence ID" value="QHT66849.1"/>
    <property type="molecule type" value="Genomic_DNA"/>
</dbReference>
<dbReference type="Pfam" id="PF00753">
    <property type="entry name" value="Lactamase_B"/>
    <property type="match status" value="1"/>
</dbReference>
<dbReference type="GO" id="GO:0016787">
    <property type="term" value="F:hydrolase activity"/>
    <property type="evidence" value="ECO:0007669"/>
    <property type="project" value="UniProtKB-KW"/>
</dbReference>
<evidence type="ECO:0000256" key="3">
    <source>
        <dbReference type="ARBA" id="ARBA00022801"/>
    </source>
</evidence>
<dbReference type="PANTHER" id="PTHR46233">
    <property type="entry name" value="HYDROXYACYLGLUTATHIONE HYDROLASE GLOC"/>
    <property type="match status" value="1"/>
</dbReference>
<accession>A0A6C0GG14</accession>
<feature type="domain" description="Metallo-beta-lactamase" evidence="5">
    <location>
        <begin position="13"/>
        <end position="195"/>
    </location>
</feature>
<dbReference type="AlphaFoldDB" id="A0A6C0GG14"/>
<evidence type="ECO:0000313" key="7">
    <source>
        <dbReference type="Proteomes" id="UP000480178"/>
    </source>
</evidence>
<dbReference type="SUPFAM" id="SSF56281">
    <property type="entry name" value="Metallo-hydrolase/oxidoreductase"/>
    <property type="match status" value="1"/>
</dbReference>
<protein>
    <submittedName>
        <fullName evidence="6">MBL fold metallo-hydrolase</fullName>
    </submittedName>
</protein>
<dbReference type="Gene3D" id="3.60.15.10">
    <property type="entry name" value="Ribonuclease Z/Hydroxyacylglutathione hydrolase-like"/>
    <property type="match status" value="1"/>
</dbReference>
<keyword evidence="3 6" id="KW-0378">Hydrolase</keyword>
<dbReference type="InterPro" id="IPR051453">
    <property type="entry name" value="MBL_Glyoxalase_II"/>
</dbReference>
<dbReference type="SMART" id="SM00849">
    <property type="entry name" value="Lactamase_B"/>
    <property type="match status" value="1"/>
</dbReference>
<comment type="cofactor">
    <cofactor evidence="1">
        <name>Zn(2+)</name>
        <dbReference type="ChEBI" id="CHEBI:29105"/>
    </cofactor>
</comment>
<sequence length="212" mass="23783">MIQIQTFTFNPLQENTYILYDETRACVIIDPGCYEKQEKQALEEFIQTNKLTVSKLLNTHGHIDHVLGNAFVKQKFGVELYIHPLDEATLRAVETYAPNWGFMQYEPAQPDHYLNEGDTVTFGNTTLEVLFVPGHAPGHIAFYNSAQQLCISGDVLFRGSIGRTDLPGGNFNTLIESIQTKLFPLGDEVVVYPGHGGTTTIGYEKKYNSFLT</sequence>
<dbReference type="InterPro" id="IPR036866">
    <property type="entry name" value="RibonucZ/Hydroxyglut_hydro"/>
</dbReference>
<evidence type="ECO:0000313" key="6">
    <source>
        <dbReference type="EMBL" id="QHT66849.1"/>
    </source>
</evidence>
<proteinExistence type="predicted"/>
<dbReference type="PANTHER" id="PTHR46233:SF3">
    <property type="entry name" value="HYDROXYACYLGLUTATHIONE HYDROLASE GLOC"/>
    <property type="match status" value="1"/>
</dbReference>
<evidence type="ECO:0000256" key="1">
    <source>
        <dbReference type="ARBA" id="ARBA00001947"/>
    </source>
</evidence>
<dbReference type="RefSeq" id="WP_162442901.1">
    <property type="nucleotide sequence ID" value="NZ_CP048222.1"/>
</dbReference>
<keyword evidence="4" id="KW-0862">Zinc</keyword>
<dbReference type="GO" id="GO:0046872">
    <property type="term" value="F:metal ion binding"/>
    <property type="evidence" value="ECO:0007669"/>
    <property type="project" value="UniProtKB-KW"/>
</dbReference>
<organism evidence="6 7">
    <name type="scientific">Rhodocytophaga rosea</name>
    <dbReference type="NCBI Taxonomy" id="2704465"/>
    <lineage>
        <taxon>Bacteria</taxon>
        <taxon>Pseudomonadati</taxon>
        <taxon>Bacteroidota</taxon>
        <taxon>Cytophagia</taxon>
        <taxon>Cytophagales</taxon>
        <taxon>Rhodocytophagaceae</taxon>
        <taxon>Rhodocytophaga</taxon>
    </lineage>
</organism>
<reference evidence="6 7" key="1">
    <citation type="submission" date="2020-01" db="EMBL/GenBank/DDBJ databases">
        <authorList>
            <person name="Kim M.K."/>
        </authorList>
    </citation>
    <scope>NUCLEOTIDE SEQUENCE [LARGE SCALE GENOMIC DNA]</scope>
    <source>
        <strain evidence="6 7">172606-1</strain>
    </source>
</reference>
<dbReference type="InterPro" id="IPR001279">
    <property type="entry name" value="Metallo-B-lactamas"/>
</dbReference>
<name>A0A6C0GG14_9BACT</name>
<dbReference type="CDD" id="cd06262">
    <property type="entry name" value="metallo-hydrolase-like_MBL-fold"/>
    <property type="match status" value="1"/>
</dbReference>
<evidence type="ECO:0000256" key="2">
    <source>
        <dbReference type="ARBA" id="ARBA00022723"/>
    </source>
</evidence>
<keyword evidence="2" id="KW-0479">Metal-binding</keyword>
<keyword evidence="7" id="KW-1185">Reference proteome</keyword>
<evidence type="ECO:0000259" key="5">
    <source>
        <dbReference type="SMART" id="SM00849"/>
    </source>
</evidence>